<feature type="coiled-coil region" evidence="1">
    <location>
        <begin position="1"/>
        <end position="28"/>
    </location>
</feature>
<keyword evidence="1" id="KW-0175">Coiled coil</keyword>
<evidence type="ECO:0000313" key="2">
    <source>
        <dbReference type="EMBL" id="AVP66021.1"/>
    </source>
</evidence>
<dbReference type="AlphaFoldDB" id="A0AAU8Z273"/>
<name>A0AAU8Z273_CLOBO</name>
<reference evidence="2 3" key="1">
    <citation type="submission" date="2018-01" db="EMBL/GenBank/DDBJ databases">
        <title>Genetic Diversity of Clostridium botulinum in seafood.</title>
        <authorList>
            <person name="Athira V."/>
            <person name="Arun Jyothi P.V."/>
            <person name="Lalitha K.V."/>
            <person name="Joseph T.C."/>
        </authorList>
    </citation>
    <scope>NUCLEOTIDE SEQUENCE [LARGE SCALE GENOMIC DNA]</scope>
    <source>
        <strain evidence="2 3">Mfbjulcb5</strain>
    </source>
</reference>
<dbReference type="Proteomes" id="UP000238070">
    <property type="component" value="Chromosome"/>
</dbReference>
<sequence length="69" mass="8111">MKNLLQENKNLKEKLRIIEEDQDELKLALHIVTVHCCHLIGEKEGKKVEDIYKEINKRITALLDNRCAQ</sequence>
<evidence type="ECO:0000256" key="1">
    <source>
        <dbReference type="SAM" id="Coils"/>
    </source>
</evidence>
<organism evidence="2 3">
    <name type="scientific">Clostridium botulinum</name>
    <dbReference type="NCBI Taxonomy" id="1491"/>
    <lineage>
        <taxon>Bacteria</taxon>
        <taxon>Bacillati</taxon>
        <taxon>Bacillota</taxon>
        <taxon>Clostridia</taxon>
        <taxon>Eubacteriales</taxon>
        <taxon>Clostridiaceae</taxon>
        <taxon>Clostridium</taxon>
    </lineage>
</organism>
<proteinExistence type="predicted"/>
<evidence type="ECO:0000313" key="3">
    <source>
        <dbReference type="Proteomes" id="UP000238070"/>
    </source>
</evidence>
<dbReference type="EMBL" id="CP027776">
    <property type="protein sequence ID" value="AVP66021.1"/>
    <property type="molecule type" value="Genomic_DNA"/>
</dbReference>
<gene>
    <name evidence="2" type="ORF">C3B64_17945</name>
</gene>
<accession>A0AAU8Z273</accession>
<protein>
    <submittedName>
        <fullName evidence="2">Uncharacterized protein</fullName>
    </submittedName>
</protein>